<dbReference type="AlphaFoldDB" id="A0A2U2HEQ5"/>
<name>A0A2U2HEQ5_9BURK</name>
<evidence type="ECO:0008006" key="3">
    <source>
        <dbReference type="Google" id="ProtNLM"/>
    </source>
</evidence>
<comment type="caution">
    <text evidence="1">The sequence shown here is derived from an EMBL/GenBank/DDBJ whole genome shotgun (WGS) entry which is preliminary data.</text>
</comment>
<evidence type="ECO:0000313" key="1">
    <source>
        <dbReference type="EMBL" id="PWF42102.1"/>
    </source>
</evidence>
<sequence length="176" mass="18393">MSAGIRVPVVLFAGIALNMLQNAQRDDALRGLAETARAVALLVERELYSAEAALRVLGASPSLASARLGTFHNEARMASRRPKGWTVLLDARGRRLLNTAVPWGNALPVAGFAAGTPPGAADGRTTVSNLFYSGAAQRLATSVNVPVAALAGARHSLVEVFDSGYFTELIASARVP</sequence>
<dbReference type="EMBL" id="PXWF02000302">
    <property type="protein sequence ID" value="PWF42102.1"/>
    <property type="molecule type" value="Genomic_DNA"/>
</dbReference>
<accession>A0A2U2HEQ5</accession>
<protein>
    <recommendedName>
        <fullName evidence="3">Diguanylate cyclase</fullName>
    </recommendedName>
</protein>
<evidence type="ECO:0000313" key="2">
    <source>
        <dbReference type="Proteomes" id="UP000241421"/>
    </source>
</evidence>
<keyword evidence="2" id="KW-1185">Reference proteome</keyword>
<proteinExistence type="predicted"/>
<organism evidence="1 2">
    <name type="scientific">Massilia glaciei</name>
    <dbReference type="NCBI Taxonomy" id="1524097"/>
    <lineage>
        <taxon>Bacteria</taxon>
        <taxon>Pseudomonadati</taxon>
        <taxon>Pseudomonadota</taxon>
        <taxon>Betaproteobacteria</taxon>
        <taxon>Burkholderiales</taxon>
        <taxon>Oxalobacteraceae</taxon>
        <taxon>Telluria group</taxon>
        <taxon>Massilia</taxon>
    </lineage>
</organism>
<dbReference type="Proteomes" id="UP000241421">
    <property type="component" value="Unassembled WGS sequence"/>
</dbReference>
<reference evidence="1 2" key="1">
    <citation type="submission" date="2018-04" db="EMBL/GenBank/DDBJ databases">
        <title>Massilia violaceinigra sp. nov., a novel purple-pigmented bacterium isolated from Tianshan glacier, Xinjiang, China.</title>
        <authorList>
            <person name="Wang H."/>
        </authorList>
    </citation>
    <scope>NUCLEOTIDE SEQUENCE [LARGE SCALE GENOMIC DNA]</scope>
    <source>
        <strain evidence="1 2">B448-2</strain>
    </source>
</reference>
<gene>
    <name evidence="1" type="ORF">C7C56_023365</name>
</gene>